<dbReference type="EMBL" id="JBHTOI010000046">
    <property type="protein sequence ID" value="MFD1418825.1"/>
    <property type="molecule type" value="Genomic_DNA"/>
</dbReference>
<sequence>MKNSVLLMGFAIAFIMTGCSVNDDASSKDLEDIEYQDYDNLSDKDRDKIKMNFDGDDSNINKTIILEVENNCDRPIKFDLAKFYIKTSDNTKIKSNETGTLELRENGEDRVRNMFDVSEEKAGNSDCRVYYKDSSNKLKVMNFDY</sequence>
<evidence type="ECO:0000313" key="2">
    <source>
        <dbReference type="Proteomes" id="UP001597251"/>
    </source>
</evidence>
<proteinExistence type="predicted"/>
<name>A0ABW4BVQ2_9LACO</name>
<gene>
    <name evidence="1" type="ORF">ACFQ42_08725</name>
</gene>
<organism evidence="1 2">
    <name type="scientific">Companilactobacillus keshanensis</name>
    <dbReference type="NCBI Taxonomy" id="2486003"/>
    <lineage>
        <taxon>Bacteria</taxon>
        <taxon>Bacillati</taxon>
        <taxon>Bacillota</taxon>
        <taxon>Bacilli</taxon>
        <taxon>Lactobacillales</taxon>
        <taxon>Lactobacillaceae</taxon>
        <taxon>Companilactobacillus</taxon>
    </lineage>
</organism>
<dbReference type="RefSeq" id="WP_125676540.1">
    <property type="nucleotide sequence ID" value="NZ_JBHTOI010000046.1"/>
</dbReference>
<dbReference type="PROSITE" id="PS51257">
    <property type="entry name" value="PROKAR_LIPOPROTEIN"/>
    <property type="match status" value="1"/>
</dbReference>
<reference evidence="2" key="1">
    <citation type="journal article" date="2019" name="Int. J. Syst. Evol. Microbiol.">
        <title>The Global Catalogue of Microorganisms (GCM) 10K type strain sequencing project: providing services to taxonomists for standard genome sequencing and annotation.</title>
        <authorList>
            <consortium name="The Broad Institute Genomics Platform"/>
            <consortium name="The Broad Institute Genome Sequencing Center for Infectious Disease"/>
            <person name="Wu L."/>
            <person name="Ma J."/>
        </authorList>
    </citation>
    <scope>NUCLEOTIDE SEQUENCE [LARGE SCALE GENOMIC DNA]</scope>
    <source>
        <strain evidence="2">CCM 8936</strain>
    </source>
</reference>
<dbReference type="Proteomes" id="UP001597251">
    <property type="component" value="Unassembled WGS sequence"/>
</dbReference>
<evidence type="ECO:0000313" key="1">
    <source>
        <dbReference type="EMBL" id="MFD1418825.1"/>
    </source>
</evidence>
<evidence type="ECO:0008006" key="3">
    <source>
        <dbReference type="Google" id="ProtNLM"/>
    </source>
</evidence>
<comment type="caution">
    <text evidence="1">The sequence shown here is derived from an EMBL/GenBank/DDBJ whole genome shotgun (WGS) entry which is preliminary data.</text>
</comment>
<accession>A0ABW4BVQ2</accession>
<protein>
    <recommendedName>
        <fullName evidence="3">DUF4352 domain-containing protein</fullName>
    </recommendedName>
</protein>
<keyword evidence="2" id="KW-1185">Reference proteome</keyword>